<dbReference type="RefSeq" id="WP_170224402.1">
    <property type="nucleotide sequence ID" value="NZ_RCDD01000002.1"/>
</dbReference>
<keyword evidence="1" id="KW-1133">Transmembrane helix</keyword>
<keyword evidence="3" id="KW-1185">Reference proteome</keyword>
<dbReference type="EMBL" id="RCDD01000002">
    <property type="protein sequence ID" value="RLK58808.1"/>
    <property type="molecule type" value="Genomic_DNA"/>
</dbReference>
<keyword evidence="1" id="KW-0812">Transmembrane</keyword>
<evidence type="ECO:0000256" key="1">
    <source>
        <dbReference type="SAM" id="Phobius"/>
    </source>
</evidence>
<accession>A0A421B3F6</accession>
<dbReference type="AlphaFoldDB" id="A0A421B3F6"/>
<sequence length="269" mass="29015">MAERIRRLSLRSVVVRGQDDLGLPKKDVTVDDGTATRGVARLLRRAVLCGVAALVCAGLIVLVRLLLEAHHESLQREGARVEGTVVAVHDPGFSRRGEPRPTIEVRYTVRGETFTETYDSPSTQVAVKDRVISLVHDPDDPADSAVAGEPFEGPAWFVWFAVVLFLGFAMLAFGAVVGTTRWSIRLGPARTGWRPGHSHPVIGQPRVIAVIFEDGTTSILTLTRPVNLTIPIPHRDSPVLVAGAGARTTILFTSGPVLAAARERSASTR</sequence>
<protein>
    <submittedName>
        <fullName evidence="2">Uncharacterized protein DUF3592</fullName>
    </submittedName>
</protein>
<evidence type="ECO:0000313" key="2">
    <source>
        <dbReference type="EMBL" id="RLK58808.1"/>
    </source>
</evidence>
<keyword evidence="1" id="KW-0472">Membrane</keyword>
<reference evidence="2 3" key="1">
    <citation type="submission" date="2018-10" db="EMBL/GenBank/DDBJ databases">
        <title>Genomic Encyclopedia of Archaeal and Bacterial Type Strains, Phase II (KMG-II): from individual species to whole genera.</title>
        <authorList>
            <person name="Goeker M."/>
        </authorList>
    </citation>
    <scope>NUCLEOTIDE SEQUENCE [LARGE SCALE GENOMIC DNA]</scope>
    <source>
        <strain evidence="2 3">DSM 45657</strain>
    </source>
</reference>
<dbReference type="Proteomes" id="UP000282454">
    <property type="component" value="Unassembled WGS sequence"/>
</dbReference>
<feature type="transmembrane region" description="Helical" evidence="1">
    <location>
        <begin position="46"/>
        <end position="67"/>
    </location>
</feature>
<evidence type="ECO:0000313" key="3">
    <source>
        <dbReference type="Proteomes" id="UP000282454"/>
    </source>
</evidence>
<gene>
    <name evidence="2" type="ORF">CLV68_3286</name>
</gene>
<name>A0A421B3F6_9PSEU</name>
<proteinExistence type="predicted"/>
<organism evidence="2 3">
    <name type="scientific">Actinokineospora cianjurensis</name>
    <dbReference type="NCBI Taxonomy" id="585224"/>
    <lineage>
        <taxon>Bacteria</taxon>
        <taxon>Bacillati</taxon>
        <taxon>Actinomycetota</taxon>
        <taxon>Actinomycetes</taxon>
        <taxon>Pseudonocardiales</taxon>
        <taxon>Pseudonocardiaceae</taxon>
        <taxon>Actinokineospora</taxon>
    </lineage>
</organism>
<feature type="transmembrane region" description="Helical" evidence="1">
    <location>
        <begin position="156"/>
        <end position="177"/>
    </location>
</feature>
<comment type="caution">
    <text evidence="2">The sequence shown here is derived from an EMBL/GenBank/DDBJ whole genome shotgun (WGS) entry which is preliminary data.</text>
</comment>